<dbReference type="EMBL" id="QSJN01000004">
    <property type="protein sequence ID" value="RHD75673.1"/>
    <property type="molecule type" value="Genomic_DNA"/>
</dbReference>
<dbReference type="Proteomes" id="UP000284660">
    <property type="component" value="Unassembled WGS sequence"/>
</dbReference>
<evidence type="ECO:0000313" key="2">
    <source>
        <dbReference type="Proteomes" id="UP000284660"/>
    </source>
</evidence>
<comment type="caution">
    <text evidence="1">The sequence shown here is derived from an EMBL/GenBank/DDBJ whole genome shotgun (WGS) entry which is preliminary data.</text>
</comment>
<accession>A0A3R6GUF1</accession>
<dbReference type="AlphaFoldDB" id="A0A3R6GUF1"/>
<protein>
    <submittedName>
        <fullName evidence="1">Uncharacterized protein</fullName>
    </submittedName>
</protein>
<sequence length="182" mass="21580">MYLYRISNDTKRSNLTFKDMARIPKIGEKLTEKERFCLDAYLFNGDNLDLAYVMSRNNPYQGSRENLHRLALRWLRSPDVKAYVEEKRVIIADKIEKRFSVPEQNAYREKEDIVRELNILADITKDPKQKTEILMKLADLQQMKKDPVEETEDNTVHYYLPLTCHKCSLYIANKRKTGKEDE</sequence>
<reference evidence="1 2" key="1">
    <citation type="submission" date="2018-08" db="EMBL/GenBank/DDBJ databases">
        <title>A genome reference for cultivated species of the human gut microbiota.</title>
        <authorList>
            <person name="Zou Y."/>
            <person name="Xue W."/>
            <person name="Luo G."/>
        </authorList>
    </citation>
    <scope>NUCLEOTIDE SEQUENCE [LARGE SCALE GENOMIC DNA]</scope>
    <source>
        <strain evidence="1 2">AM30-4</strain>
    </source>
</reference>
<name>A0A3R6GUF1_PARDI</name>
<proteinExistence type="predicted"/>
<organism evidence="1 2">
    <name type="scientific">Parabacteroides distasonis</name>
    <dbReference type="NCBI Taxonomy" id="823"/>
    <lineage>
        <taxon>Bacteria</taxon>
        <taxon>Pseudomonadati</taxon>
        <taxon>Bacteroidota</taxon>
        <taxon>Bacteroidia</taxon>
        <taxon>Bacteroidales</taxon>
        <taxon>Tannerellaceae</taxon>
        <taxon>Parabacteroides</taxon>
    </lineage>
</organism>
<evidence type="ECO:0000313" key="1">
    <source>
        <dbReference type="EMBL" id="RHD75673.1"/>
    </source>
</evidence>
<gene>
    <name evidence="1" type="ORF">DW782_08395</name>
</gene>